<proteinExistence type="predicted"/>
<dbReference type="GeneTree" id="ENSGT00940000175843"/>
<sequence>MAMAGRQPPTGGRMEPLQEAGALCSSSRVANRGIRMKFAVLHSLVEDGQVSKRDIVETVLNLVRRTF</sequence>
<organism evidence="1 2">
    <name type="scientific">Paramormyrops kingsleyae</name>
    <dbReference type="NCBI Taxonomy" id="1676925"/>
    <lineage>
        <taxon>Eukaryota</taxon>
        <taxon>Metazoa</taxon>
        <taxon>Chordata</taxon>
        <taxon>Craniata</taxon>
        <taxon>Vertebrata</taxon>
        <taxon>Euteleostomi</taxon>
        <taxon>Actinopterygii</taxon>
        <taxon>Neopterygii</taxon>
        <taxon>Teleostei</taxon>
        <taxon>Osteoglossocephala</taxon>
        <taxon>Osteoglossomorpha</taxon>
        <taxon>Osteoglossiformes</taxon>
        <taxon>Mormyridae</taxon>
        <taxon>Paramormyrops</taxon>
    </lineage>
</organism>
<reference evidence="1" key="2">
    <citation type="submission" date="2025-09" db="UniProtKB">
        <authorList>
            <consortium name="Ensembl"/>
        </authorList>
    </citation>
    <scope>IDENTIFICATION</scope>
</reference>
<accession>A0A3B3SW24</accession>
<reference evidence="1" key="1">
    <citation type="submission" date="2025-08" db="UniProtKB">
        <authorList>
            <consortium name="Ensembl"/>
        </authorList>
    </citation>
    <scope>IDENTIFICATION</scope>
</reference>
<name>A0A3B3SW24_9TELE</name>
<dbReference type="AlphaFoldDB" id="A0A3B3SW24"/>
<evidence type="ECO:0000313" key="2">
    <source>
        <dbReference type="Proteomes" id="UP000261540"/>
    </source>
</evidence>
<dbReference type="Ensembl" id="ENSPKIT00000015793.1">
    <property type="protein sequence ID" value="ENSPKIP00000034869.1"/>
    <property type="gene ID" value="ENSPKIG00000014035.1"/>
</dbReference>
<evidence type="ECO:0000313" key="1">
    <source>
        <dbReference type="Ensembl" id="ENSPKIP00000034869.1"/>
    </source>
</evidence>
<protein>
    <submittedName>
        <fullName evidence="1">Uncharacterized protein</fullName>
    </submittedName>
</protein>
<keyword evidence="2" id="KW-1185">Reference proteome</keyword>
<dbReference type="Proteomes" id="UP000261540">
    <property type="component" value="Unplaced"/>
</dbReference>